<evidence type="ECO:0000313" key="3">
    <source>
        <dbReference type="Proteomes" id="UP000438429"/>
    </source>
</evidence>
<accession>A0A6A4RVH0</accession>
<dbReference type="InterPro" id="IPR042178">
    <property type="entry name" value="Serpin_sf_1"/>
</dbReference>
<comment type="caution">
    <text evidence="2">The sequence shown here is derived from an EMBL/GenBank/DDBJ whole genome shotgun (WGS) entry which is preliminary data.</text>
</comment>
<dbReference type="SUPFAM" id="SSF56574">
    <property type="entry name" value="Serpins"/>
    <property type="match status" value="1"/>
</dbReference>
<dbReference type="InterPro" id="IPR036186">
    <property type="entry name" value="Serpin_sf"/>
</dbReference>
<protein>
    <submittedName>
        <fullName evidence="2">Uncharacterized protein</fullName>
    </submittedName>
</protein>
<evidence type="ECO:0000256" key="1">
    <source>
        <dbReference type="SAM" id="MobiDB-lite"/>
    </source>
</evidence>
<feature type="compositionally biased region" description="Low complexity" evidence="1">
    <location>
        <begin position="132"/>
        <end position="141"/>
    </location>
</feature>
<dbReference type="Gene3D" id="3.30.497.10">
    <property type="entry name" value="Antithrombin, subunit I, domain 2"/>
    <property type="match status" value="1"/>
</dbReference>
<organism evidence="2 3">
    <name type="scientific">Scophthalmus maximus</name>
    <name type="common">Turbot</name>
    <name type="synonym">Psetta maxima</name>
    <dbReference type="NCBI Taxonomy" id="52904"/>
    <lineage>
        <taxon>Eukaryota</taxon>
        <taxon>Metazoa</taxon>
        <taxon>Chordata</taxon>
        <taxon>Craniata</taxon>
        <taxon>Vertebrata</taxon>
        <taxon>Euteleostomi</taxon>
        <taxon>Actinopterygii</taxon>
        <taxon>Neopterygii</taxon>
        <taxon>Teleostei</taxon>
        <taxon>Neoteleostei</taxon>
        <taxon>Acanthomorphata</taxon>
        <taxon>Carangaria</taxon>
        <taxon>Pleuronectiformes</taxon>
        <taxon>Pleuronectoidei</taxon>
        <taxon>Scophthalmidae</taxon>
        <taxon>Scophthalmus</taxon>
    </lineage>
</organism>
<reference evidence="2 3" key="1">
    <citation type="submission" date="2019-06" db="EMBL/GenBank/DDBJ databases">
        <title>Draft genomes of female and male turbot (Scophthalmus maximus).</title>
        <authorList>
            <person name="Xu H."/>
            <person name="Xu X.-W."/>
            <person name="Shao C."/>
            <person name="Chen S."/>
        </authorList>
    </citation>
    <scope>NUCLEOTIDE SEQUENCE [LARGE SCALE GENOMIC DNA]</scope>
    <source>
        <strain evidence="2">Ysfricsl-2016a</strain>
        <tissue evidence="2">Blood</tissue>
    </source>
</reference>
<feature type="region of interest" description="Disordered" evidence="1">
    <location>
        <begin position="116"/>
        <end position="154"/>
    </location>
</feature>
<proteinExistence type="predicted"/>
<dbReference type="AlphaFoldDB" id="A0A6A4RVH0"/>
<dbReference type="Proteomes" id="UP000438429">
    <property type="component" value="Unassembled WGS sequence"/>
</dbReference>
<evidence type="ECO:0000313" key="2">
    <source>
        <dbReference type="EMBL" id="KAF0026746.1"/>
    </source>
</evidence>
<name>A0A6A4RVH0_SCOMX</name>
<sequence length="154" mass="16544">MSGGEICSCASYSSKKFEPKSPVPMNLPLLASDAPPAPPAPPPLTPFPSVLVPVVADAQVQDLLLHARGDVSNSSQGMWLQQTCTLFVQSGVRLLTEFTQHAAAWANASVVRANFSQPHRARSHRQPERSGHSQVGLSSSSHKTEPPEEQKVNQ</sequence>
<dbReference type="EMBL" id="VEVO01000019">
    <property type="protein sequence ID" value="KAF0026746.1"/>
    <property type="molecule type" value="Genomic_DNA"/>
</dbReference>
<feature type="compositionally biased region" description="Basic and acidic residues" evidence="1">
    <location>
        <begin position="142"/>
        <end position="154"/>
    </location>
</feature>
<gene>
    <name evidence="2" type="ORF">F2P81_021483</name>
</gene>